<dbReference type="PANTHER" id="PTHR12866:SF2">
    <property type="entry name" value="UBIQUITIN-LIKE-CONJUGATING ENZYME ATG3"/>
    <property type="match status" value="1"/>
</dbReference>
<proteinExistence type="inferred from homology"/>
<dbReference type="OrthoDB" id="1584384at2759"/>
<evidence type="ECO:0000256" key="5">
    <source>
        <dbReference type="ARBA" id="ARBA00022490"/>
    </source>
</evidence>
<accession>A0A4P9XP22</accession>
<dbReference type="GO" id="GO:0061723">
    <property type="term" value="P:glycophagy"/>
    <property type="evidence" value="ECO:0007669"/>
    <property type="project" value="TreeGrafter"/>
</dbReference>
<evidence type="ECO:0000256" key="3">
    <source>
        <dbReference type="ARBA" id="ARBA00018067"/>
    </source>
</evidence>
<comment type="similarity">
    <text evidence="2">Belongs to the ATG3 family.</text>
</comment>
<dbReference type="PANTHER" id="PTHR12866">
    <property type="entry name" value="UBIQUITIN-LIKE-CONJUGATING ENZYME ATG3"/>
    <property type="match status" value="1"/>
</dbReference>
<dbReference type="Proteomes" id="UP000271241">
    <property type="component" value="Unassembled WGS sequence"/>
</dbReference>
<feature type="non-terminal residue" evidence="11">
    <location>
        <position position="1"/>
    </location>
</feature>
<dbReference type="STRING" id="78915.A0A4P9XP22"/>
<evidence type="ECO:0000256" key="7">
    <source>
        <dbReference type="ARBA" id="ARBA00022927"/>
    </source>
</evidence>
<dbReference type="GO" id="GO:0000422">
    <property type="term" value="P:autophagy of mitochondrion"/>
    <property type="evidence" value="ECO:0007669"/>
    <property type="project" value="TreeGrafter"/>
</dbReference>
<evidence type="ECO:0000256" key="1">
    <source>
        <dbReference type="ARBA" id="ARBA00004496"/>
    </source>
</evidence>
<name>A0A4P9XP22_9FUNG</name>
<evidence type="ECO:0000313" key="12">
    <source>
        <dbReference type="Proteomes" id="UP000271241"/>
    </source>
</evidence>
<dbReference type="AlphaFoldDB" id="A0A4P9XP22"/>
<dbReference type="Gene3D" id="3.30.1460.50">
    <property type="match status" value="1"/>
</dbReference>
<dbReference type="GO" id="GO:0044804">
    <property type="term" value="P:nucleophagy"/>
    <property type="evidence" value="ECO:0007669"/>
    <property type="project" value="TreeGrafter"/>
</dbReference>
<organism evidence="11 12">
    <name type="scientific">Thamnocephalis sphaerospora</name>
    <dbReference type="NCBI Taxonomy" id="78915"/>
    <lineage>
        <taxon>Eukaryota</taxon>
        <taxon>Fungi</taxon>
        <taxon>Fungi incertae sedis</taxon>
        <taxon>Zoopagomycota</taxon>
        <taxon>Zoopagomycotina</taxon>
        <taxon>Zoopagomycetes</taxon>
        <taxon>Zoopagales</taxon>
        <taxon>Sigmoideomycetaceae</taxon>
        <taxon>Thamnocephalis</taxon>
    </lineage>
</organism>
<evidence type="ECO:0000256" key="10">
    <source>
        <dbReference type="ARBA" id="ARBA00033139"/>
    </source>
</evidence>
<keyword evidence="4" id="KW-0813">Transport</keyword>
<gene>
    <name evidence="11" type="ORF">THASP1DRAFT_9287</name>
</gene>
<dbReference type="GO" id="GO:0005829">
    <property type="term" value="C:cytosol"/>
    <property type="evidence" value="ECO:0007669"/>
    <property type="project" value="TreeGrafter"/>
</dbReference>
<keyword evidence="7" id="KW-0653">Protein transport</keyword>
<comment type="subcellular location">
    <subcellularLocation>
        <location evidence="1">Cytoplasm</location>
    </subcellularLocation>
</comment>
<dbReference type="Pfam" id="PF03987">
    <property type="entry name" value="Autophagy_act_C"/>
    <property type="match status" value="1"/>
</dbReference>
<dbReference type="EMBL" id="KZ992681">
    <property type="protein sequence ID" value="RKP07715.1"/>
    <property type="molecule type" value="Genomic_DNA"/>
</dbReference>
<evidence type="ECO:0000256" key="2">
    <source>
        <dbReference type="ARBA" id="ARBA00007683"/>
    </source>
</evidence>
<keyword evidence="5" id="KW-0963">Cytoplasm</keyword>
<protein>
    <recommendedName>
        <fullName evidence="3">Autophagy-related protein 3</fullName>
    </recommendedName>
    <alternativeName>
        <fullName evidence="9 10">Autophagy-related E2-like conjugation enzyme ATG3</fullName>
    </alternativeName>
</protein>
<dbReference type="InterPro" id="IPR007135">
    <property type="entry name" value="Atg3/Atg10"/>
</dbReference>
<sequence>LFHSVREYLNPLLKESKFRETGVLTPEEFIAAGDFLVYKCPTWQWSGGLASKQRDYLPADKQFLITKNVPCLKRAKDLEYTGDDEREVLASLAEEGAEDEESWLATHTDRNAGEGSNIDAQLAARVQQVSVKDDIPDIDDALDDFDDCAIEDEEDPAALRTHGAGGSDNILRTRTYDISITYDKYYQTPRVWLFGYDEHRRPLSATQIFEDISQEHARKTVTIDPHPHMDISMASVHPCKHADVMKRIIERTAASGVELRVDYYMIIFLKFLSAILPTIDYD</sequence>
<evidence type="ECO:0000256" key="9">
    <source>
        <dbReference type="ARBA" id="ARBA00032144"/>
    </source>
</evidence>
<evidence type="ECO:0000313" key="11">
    <source>
        <dbReference type="EMBL" id="RKP07715.1"/>
    </source>
</evidence>
<keyword evidence="12" id="KW-1185">Reference proteome</keyword>
<feature type="non-terminal residue" evidence="11">
    <location>
        <position position="282"/>
    </location>
</feature>
<dbReference type="FunFam" id="3.30.1460.50:FF:000007">
    <property type="entry name" value="Autophagy-related protein 3"/>
    <property type="match status" value="1"/>
</dbReference>
<dbReference type="GO" id="GO:0000407">
    <property type="term" value="C:phagophore assembly site"/>
    <property type="evidence" value="ECO:0007669"/>
    <property type="project" value="TreeGrafter"/>
</dbReference>
<keyword evidence="8" id="KW-0072">Autophagy</keyword>
<evidence type="ECO:0000256" key="4">
    <source>
        <dbReference type="ARBA" id="ARBA00022448"/>
    </source>
</evidence>
<reference evidence="12" key="1">
    <citation type="journal article" date="2018" name="Nat. Microbiol.">
        <title>Leveraging single-cell genomics to expand the fungal tree of life.</title>
        <authorList>
            <person name="Ahrendt S.R."/>
            <person name="Quandt C.A."/>
            <person name="Ciobanu D."/>
            <person name="Clum A."/>
            <person name="Salamov A."/>
            <person name="Andreopoulos B."/>
            <person name="Cheng J.F."/>
            <person name="Woyke T."/>
            <person name="Pelin A."/>
            <person name="Henrissat B."/>
            <person name="Reynolds N.K."/>
            <person name="Benny G.L."/>
            <person name="Smith M.E."/>
            <person name="James T.Y."/>
            <person name="Grigoriev I.V."/>
        </authorList>
    </citation>
    <scope>NUCLEOTIDE SEQUENCE [LARGE SCALE GENOMIC DNA]</scope>
    <source>
        <strain evidence="12">RSA 1356</strain>
    </source>
</reference>
<dbReference type="GO" id="GO:0015031">
    <property type="term" value="P:protein transport"/>
    <property type="evidence" value="ECO:0007669"/>
    <property type="project" value="UniProtKB-KW"/>
</dbReference>
<dbReference type="GO" id="GO:0019776">
    <property type="term" value="F:Atg8-family ligase activity"/>
    <property type="evidence" value="ECO:0007669"/>
    <property type="project" value="TreeGrafter"/>
</dbReference>
<dbReference type="GO" id="GO:0000045">
    <property type="term" value="P:autophagosome assembly"/>
    <property type="evidence" value="ECO:0007669"/>
    <property type="project" value="TreeGrafter"/>
</dbReference>
<keyword evidence="6" id="KW-0833">Ubl conjugation pathway</keyword>
<evidence type="ECO:0000256" key="8">
    <source>
        <dbReference type="ARBA" id="ARBA00023006"/>
    </source>
</evidence>
<evidence type="ECO:0000256" key="6">
    <source>
        <dbReference type="ARBA" id="ARBA00022786"/>
    </source>
</evidence>